<accession>A0A0K1PL49</accession>
<dbReference type="RefSeq" id="WP_146645878.1">
    <property type="nucleotide sequence ID" value="NZ_CP012333.1"/>
</dbReference>
<evidence type="ECO:0000256" key="1">
    <source>
        <dbReference type="SAM" id="Phobius"/>
    </source>
</evidence>
<feature type="transmembrane region" description="Helical" evidence="1">
    <location>
        <begin position="201"/>
        <end position="220"/>
    </location>
</feature>
<evidence type="ECO:0000313" key="3">
    <source>
        <dbReference type="Proteomes" id="UP000064967"/>
    </source>
</evidence>
<feature type="transmembrane region" description="Helical" evidence="1">
    <location>
        <begin position="163"/>
        <end position="181"/>
    </location>
</feature>
<keyword evidence="1" id="KW-1133">Transmembrane helix</keyword>
<gene>
    <name evidence="2" type="ORF">AKJ09_00917</name>
</gene>
<feature type="transmembrane region" description="Helical" evidence="1">
    <location>
        <begin position="20"/>
        <end position="37"/>
    </location>
</feature>
<dbReference type="KEGG" id="llu:AKJ09_00917"/>
<protein>
    <submittedName>
        <fullName evidence="2">Uncharacterized protein</fullName>
    </submittedName>
</protein>
<organism evidence="2 3">
    <name type="scientific">Labilithrix luteola</name>
    <dbReference type="NCBI Taxonomy" id="1391654"/>
    <lineage>
        <taxon>Bacteria</taxon>
        <taxon>Pseudomonadati</taxon>
        <taxon>Myxococcota</taxon>
        <taxon>Polyangia</taxon>
        <taxon>Polyangiales</taxon>
        <taxon>Labilitrichaceae</taxon>
        <taxon>Labilithrix</taxon>
    </lineage>
</organism>
<reference evidence="2 3" key="1">
    <citation type="submission" date="2015-08" db="EMBL/GenBank/DDBJ databases">
        <authorList>
            <person name="Babu N.S."/>
            <person name="Beckwith C.J."/>
            <person name="Beseler K.G."/>
            <person name="Brison A."/>
            <person name="Carone J.V."/>
            <person name="Caskin T.P."/>
            <person name="Diamond M."/>
            <person name="Durham M.E."/>
            <person name="Foxe J.M."/>
            <person name="Go M."/>
            <person name="Henderson B.A."/>
            <person name="Jones I.B."/>
            <person name="McGettigan J.A."/>
            <person name="Micheletti S.J."/>
            <person name="Nasrallah M.E."/>
            <person name="Ortiz D."/>
            <person name="Piller C.R."/>
            <person name="Privatt S.R."/>
            <person name="Schneider S.L."/>
            <person name="Sharp S."/>
            <person name="Smith T.C."/>
            <person name="Stanton J.D."/>
            <person name="Ullery H.E."/>
            <person name="Wilson R.J."/>
            <person name="Serrano M.G."/>
            <person name="Buck G."/>
            <person name="Lee V."/>
            <person name="Wang Y."/>
            <person name="Carvalho R."/>
            <person name="Voegtly L."/>
            <person name="Shi R."/>
            <person name="Duckworth R."/>
            <person name="Johnson A."/>
            <person name="Loviza R."/>
            <person name="Walstead R."/>
            <person name="Shah Z."/>
            <person name="Kiflezghi M."/>
            <person name="Wade K."/>
            <person name="Ball S.L."/>
            <person name="Bradley K.W."/>
            <person name="Asai D.J."/>
            <person name="Bowman C.A."/>
            <person name="Russell D.A."/>
            <person name="Pope W.H."/>
            <person name="Jacobs-Sera D."/>
            <person name="Hendrix R.W."/>
            <person name="Hatfull G.F."/>
        </authorList>
    </citation>
    <scope>NUCLEOTIDE SEQUENCE [LARGE SCALE GENOMIC DNA]</scope>
    <source>
        <strain evidence="2 3">DSM 27648</strain>
    </source>
</reference>
<dbReference type="OrthoDB" id="9967466at2"/>
<dbReference type="EMBL" id="CP012333">
    <property type="protein sequence ID" value="AKU94253.1"/>
    <property type="molecule type" value="Genomic_DNA"/>
</dbReference>
<keyword evidence="1" id="KW-0472">Membrane</keyword>
<keyword evidence="3" id="KW-1185">Reference proteome</keyword>
<evidence type="ECO:0000313" key="2">
    <source>
        <dbReference type="EMBL" id="AKU94253.1"/>
    </source>
</evidence>
<dbReference type="STRING" id="1391654.AKJ09_00917"/>
<sequence length="226" mass="23261">MTLTLARASLARLLRTHRAWWPVIGWTLFVVVRALAVRSGGTTNGTDQVMRGTFAFLVLPLVSYSLVGANFEGGLKKSVRGLVLLGARPKQAALGSTLVAIGAAGLVSAILAAVVCVLAHGATDPPLVVDLPASFGTGLLGGAAYAAYFSVGSAIGKGSMRGFLLAIDWIFGSGSGVLALITPRGHVTSLLGGPLCADLPARASSVILFVLLVVYVLLAVRLTRRV</sequence>
<feature type="transmembrane region" description="Helical" evidence="1">
    <location>
        <begin position="49"/>
        <end position="71"/>
    </location>
</feature>
<feature type="transmembrane region" description="Helical" evidence="1">
    <location>
        <begin position="92"/>
        <end position="121"/>
    </location>
</feature>
<feature type="transmembrane region" description="Helical" evidence="1">
    <location>
        <begin position="133"/>
        <end position="151"/>
    </location>
</feature>
<name>A0A0K1PL49_9BACT</name>
<dbReference type="Proteomes" id="UP000064967">
    <property type="component" value="Chromosome"/>
</dbReference>
<keyword evidence="1" id="KW-0812">Transmembrane</keyword>
<proteinExistence type="predicted"/>
<dbReference type="AlphaFoldDB" id="A0A0K1PL49"/>